<evidence type="ECO:0000256" key="1">
    <source>
        <dbReference type="SAM" id="Phobius"/>
    </source>
</evidence>
<dbReference type="InterPro" id="IPR007245">
    <property type="entry name" value="PIG-T"/>
</dbReference>
<keyword evidence="3" id="KW-1185">Reference proteome</keyword>
<accession>A0A875S1J6</accession>
<dbReference type="PANTHER" id="PTHR12959">
    <property type="entry name" value="GPI TRANSAMIDASE COMPONENT PIG-T-RELATED"/>
    <property type="match status" value="1"/>
</dbReference>
<keyword evidence="1" id="KW-0472">Membrane</keyword>
<keyword evidence="1" id="KW-0812">Transmembrane</keyword>
<name>A0A875S1J6_EENNA</name>
<dbReference type="PANTHER" id="PTHR12959:SF11">
    <property type="entry name" value="GPI TRANSAMIDASE COMPONENT PIG-T"/>
    <property type="match status" value="1"/>
</dbReference>
<evidence type="ECO:0000313" key="2">
    <source>
        <dbReference type="EMBL" id="QPG75246.1"/>
    </source>
</evidence>
<dbReference type="EMBL" id="CP064813">
    <property type="protein sequence ID" value="QPG75246.1"/>
    <property type="molecule type" value="Genomic_DNA"/>
</dbReference>
<dbReference type="Pfam" id="PF04113">
    <property type="entry name" value="Gpi16"/>
    <property type="match status" value="1"/>
</dbReference>
<dbReference type="Proteomes" id="UP000662931">
    <property type="component" value="Chromosome 2"/>
</dbReference>
<feature type="transmembrane region" description="Helical" evidence="1">
    <location>
        <begin position="455"/>
        <end position="478"/>
    </location>
</feature>
<dbReference type="AlphaFoldDB" id="A0A875S1J6"/>
<keyword evidence="1" id="KW-1133">Transmembrane helix</keyword>
<gene>
    <name evidence="2" type="ORF">FOA43_002596</name>
</gene>
<dbReference type="GO" id="GO:0016255">
    <property type="term" value="P:attachment of GPI anchor to protein"/>
    <property type="evidence" value="ECO:0007669"/>
    <property type="project" value="InterPro"/>
</dbReference>
<dbReference type="OrthoDB" id="331263at2759"/>
<dbReference type="GO" id="GO:0042765">
    <property type="term" value="C:GPI-anchor transamidase complex"/>
    <property type="evidence" value="ECO:0007669"/>
    <property type="project" value="InterPro"/>
</dbReference>
<reference evidence="2" key="1">
    <citation type="submission" date="2020-10" db="EMBL/GenBank/DDBJ databases">
        <authorList>
            <person name="Roach M.J.R."/>
        </authorList>
    </citation>
    <scope>NUCLEOTIDE SEQUENCE</scope>
    <source>
        <strain evidence="2">CBS 1945</strain>
    </source>
</reference>
<evidence type="ECO:0000313" key="3">
    <source>
        <dbReference type="Proteomes" id="UP000662931"/>
    </source>
</evidence>
<sequence>MTFGQGWYDADVWGKLPRDGKENGGTGVELWAVIEAESKDDAFEQWRQLANSLSGLFCASLNFIDSSLTTSPVTVFQPKFASLENALIKTGNDMYLFRSALPREPVCTENLTPFLKILPTKGKAGIFSLLTGKKMFNSEWSSMAVDILTVCDSENDCHYQIKQSIDLIKNIPRVLERNVMPIPKPISGDDLRCDLTKKADLFHCFPLPESNELDFDLYDLFGRVIHGGALMASTQTRVCADLDTRYWKVLLNSSAPAGDSIHEDGRLCFDLNTNADYDLRFSTKDSTQIVSLDPPPIYASRSLSGYSQDSGGFRIDLYNPTDEDENVVIFETFPWFVRLSLHTLTITVNDTASHGVSDKVINNVVDEIIYNPAVDRKSPSHLELMTSIPSKTKVKLSLDFDKAMLLYAEYPPDANHGFEIDPAVISIIDKITGDTMYQMRTTTALLTLPTPDFSMPYNVIILTSTVMSLAFGSFFNLLTKRTVTEEEAEAAAANSSIRITTNRILGYRQKLRSMVRGN</sequence>
<protein>
    <submittedName>
        <fullName evidence="2">Uncharacterized protein</fullName>
    </submittedName>
</protein>
<dbReference type="KEGG" id="bnn:FOA43_002596"/>
<proteinExistence type="predicted"/>
<organism evidence="2 3">
    <name type="scientific">Eeniella nana</name>
    <name type="common">Yeast</name>
    <name type="synonym">Brettanomyces nanus</name>
    <dbReference type="NCBI Taxonomy" id="13502"/>
    <lineage>
        <taxon>Eukaryota</taxon>
        <taxon>Fungi</taxon>
        <taxon>Dikarya</taxon>
        <taxon>Ascomycota</taxon>
        <taxon>Saccharomycotina</taxon>
        <taxon>Pichiomycetes</taxon>
        <taxon>Pichiales</taxon>
        <taxon>Pichiaceae</taxon>
        <taxon>Brettanomyces</taxon>
    </lineage>
</organism>
<dbReference type="GeneID" id="62195997"/>
<dbReference type="RefSeq" id="XP_038778811.1">
    <property type="nucleotide sequence ID" value="XM_038922883.1"/>
</dbReference>